<dbReference type="InterPro" id="IPR058917">
    <property type="entry name" value="RESC6_dom"/>
</dbReference>
<accession>A0A7J6TSK9</accession>
<protein>
    <recommendedName>
        <fullName evidence="1">RNA-editing substrate-binding complex 6 protein domain-containing protein</fullName>
    </recommendedName>
</protein>
<feature type="non-terminal residue" evidence="2">
    <location>
        <position position="237"/>
    </location>
</feature>
<dbReference type="AlphaFoldDB" id="A0A7J6TSK9"/>
<gene>
    <name evidence="2" type="ORF">FOZ62_007364</name>
</gene>
<proteinExistence type="predicted"/>
<dbReference type="Proteomes" id="UP000574390">
    <property type="component" value="Unassembled WGS sequence"/>
</dbReference>
<sequence>CLIIEVFARKVLRLAAEGLPFFFMEGADLRLTRVEFKLRAGRRCFGSGSSMMYTNMQDTTGGFMTSRRRQKVAEEIVKKRDNRRLKGLPVRDFGSMNPSDLCGAFSAAARNKVVDGKIWKSLQNRALFLMNIMAPANVAVVMNALARVQLESLNGDLVAAVTEKVAEEKAAFQWNELGLLVNAYARLKLGDDGLFRVCSEIVTSWRGDGMTEKDTARFVNAYAKMGIRDERLFAVLG</sequence>
<comment type="caution">
    <text evidence="2">The sequence shown here is derived from an EMBL/GenBank/DDBJ whole genome shotgun (WGS) entry which is preliminary data.</text>
</comment>
<feature type="non-terminal residue" evidence="2">
    <location>
        <position position="1"/>
    </location>
</feature>
<dbReference type="EMBL" id="JABANM010004998">
    <property type="protein sequence ID" value="KAF4748354.1"/>
    <property type="molecule type" value="Genomic_DNA"/>
</dbReference>
<feature type="domain" description="RNA-editing substrate-binding complex 6 protein" evidence="1">
    <location>
        <begin position="96"/>
        <end position="236"/>
    </location>
</feature>
<dbReference type="Pfam" id="PF26188">
    <property type="entry name" value="RESC6"/>
    <property type="match status" value="1"/>
</dbReference>
<evidence type="ECO:0000313" key="2">
    <source>
        <dbReference type="EMBL" id="KAF4748354.1"/>
    </source>
</evidence>
<reference evidence="2 3" key="1">
    <citation type="submission" date="2020-04" db="EMBL/GenBank/DDBJ databases">
        <title>Perkinsus olseni comparative genomics.</title>
        <authorList>
            <person name="Bogema D.R."/>
        </authorList>
    </citation>
    <scope>NUCLEOTIDE SEQUENCE [LARGE SCALE GENOMIC DNA]</scope>
    <source>
        <strain evidence="2">ATCC PRA-205</strain>
    </source>
</reference>
<evidence type="ECO:0000313" key="3">
    <source>
        <dbReference type="Proteomes" id="UP000574390"/>
    </source>
</evidence>
<name>A0A7J6TSK9_PEROL</name>
<evidence type="ECO:0000259" key="1">
    <source>
        <dbReference type="Pfam" id="PF26188"/>
    </source>
</evidence>
<organism evidence="2 3">
    <name type="scientific">Perkinsus olseni</name>
    <name type="common">Perkinsus atlanticus</name>
    <dbReference type="NCBI Taxonomy" id="32597"/>
    <lineage>
        <taxon>Eukaryota</taxon>
        <taxon>Sar</taxon>
        <taxon>Alveolata</taxon>
        <taxon>Perkinsozoa</taxon>
        <taxon>Perkinsea</taxon>
        <taxon>Perkinsida</taxon>
        <taxon>Perkinsidae</taxon>
        <taxon>Perkinsus</taxon>
    </lineage>
</organism>